<dbReference type="SUPFAM" id="SSF55174">
    <property type="entry name" value="Alpha-L RNA-binding motif"/>
    <property type="match status" value="1"/>
</dbReference>
<dbReference type="CDD" id="cd00165">
    <property type="entry name" value="S4"/>
    <property type="match status" value="1"/>
</dbReference>
<feature type="domain" description="RNA-binding S4" evidence="6">
    <location>
        <begin position="1"/>
        <end position="62"/>
    </location>
</feature>
<comment type="subunit">
    <text evidence="5">Associates with stalled 50S ribosomal subunits. Binds to RqcH, 23S rRNA and the P-site tRNA. Does not require RqcH for association with 50S subunits.</text>
</comment>
<evidence type="ECO:0000313" key="8">
    <source>
        <dbReference type="Proteomes" id="UP000470082"/>
    </source>
</evidence>
<dbReference type="SMART" id="SM00363">
    <property type="entry name" value="S4"/>
    <property type="match status" value="1"/>
</dbReference>
<dbReference type="RefSeq" id="WP_154459372.1">
    <property type="nucleotide sequence ID" value="NZ_JAQYTQ010000053.1"/>
</dbReference>
<evidence type="ECO:0000259" key="6">
    <source>
        <dbReference type="SMART" id="SM00363"/>
    </source>
</evidence>
<gene>
    <name evidence="5" type="primary">rqcP</name>
    <name evidence="7" type="ORF">FYJ50_01995</name>
</gene>
<accession>A0A7X2T2V8</accession>
<keyword evidence="2 5" id="KW-0699">rRNA-binding</keyword>
<dbReference type="PIRSF" id="PIRSF038881">
    <property type="entry name" value="RNAbp_HP1423"/>
    <property type="match status" value="1"/>
</dbReference>
<comment type="caution">
    <text evidence="7">The sequence shown here is derived from an EMBL/GenBank/DDBJ whole genome shotgun (WGS) entry which is preliminary data.</text>
</comment>
<dbReference type="AlphaFoldDB" id="A0A7X2T2V8"/>
<comment type="function">
    <text evidence="5">Key component of the ribosome quality control system (RQC), a ribosome-associated complex that mediates the extraction of incompletely synthesized nascent chains from stalled ribosomes and their subsequent degradation. RqcH recruits Ala-charged tRNA, and with RqcP directs the elongation of stalled nascent chains on 50S ribosomal subunits, leading to non-templated C-terminal alanine extensions (Ala tail). The Ala tail promotes nascent chain degradation. RqcP is associated with the translocation-like movement of the peptidyl-tRNA from the A-site into the P-site.</text>
</comment>
<dbReference type="GO" id="GO:0019843">
    <property type="term" value="F:rRNA binding"/>
    <property type="evidence" value="ECO:0007669"/>
    <property type="project" value="UniProtKB-UniRule"/>
</dbReference>
<sequence>MRLDKYLKTARILKRREAAKELALQKRIKVNGRIAKPSTEIDINDEIELQFGTRILWIRVLDIQKQVSKQNAQFLFEILKEEKVDESGLCSNHSE</sequence>
<evidence type="ECO:0000313" key="7">
    <source>
        <dbReference type="EMBL" id="MSS00904.1"/>
    </source>
</evidence>
<dbReference type="Pfam" id="PF01479">
    <property type="entry name" value="S4"/>
    <property type="match status" value="1"/>
</dbReference>
<evidence type="ECO:0000256" key="2">
    <source>
        <dbReference type="ARBA" id="ARBA00022730"/>
    </source>
</evidence>
<dbReference type="Gene3D" id="3.10.290.10">
    <property type="entry name" value="RNA-binding S4 domain"/>
    <property type="match status" value="1"/>
</dbReference>
<keyword evidence="8" id="KW-1185">Reference proteome</keyword>
<evidence type="ECO:0000256" key="3">
    <source>
        <dbReference type="ARBA" id="ARBA00022884"/>
    </source>
</evidence>
<dbReference type="HAMAP" id="MF_00871">
    <property type="entry name" value="RqcP"/>
    <property type="match status" value="1"/>
</dbReference>
<dbReference type="GO" id="GO:0072344">
    <property type="term" value="P:rescue of stalled ribosome"/>
    <property type="evidence" value="ECO:0007669"/>
    <property type="project" value="UniProtKB-UniRule"/>
</dbReference>
<keyword evidence="3 5" id="KW-0694">RNA-binding</keyword>
<dbReference type="InterPro" id="IPR002942">
    <property type="entry name" value="S4_RNA-bd"/>
</dbReference>
<reference evidence="7 8" key="1">
    <citation type="submission" date="2019-08" db="EMBL/GenBank/DDBJ databases">
        <title>In-depth cultivation of the pig gut microbiome towards novel bacterial diversity and tailored functional studies.</title>
        <authorList>
            <person name="Wylensek D."/>
            <person name="Hitch T.C.A."/>
            <person name="Clavel T."/>
        </authorList>
    </citation>
    <scope>NUCLEOTIDE SEQUENCE [LARGE SCALE GENOMIC DNA]</scope>
    <source>
        <strain evidence="7 8">LKV-178-WT-2G</strain>
    </source>
</reference>
<organism evidence="7 8">
    <name type="scientific">Floccifex porci</name>
    <dbReference type="NCBI Taxonomy" id="2606629"/>
    <lineage>
        <taxon>Bacteria</taxon>
        <taxon>Bacillati</taxon>
        <taxon>Bacillota</taxon>
        <taxon>Erysipelotrichia</taxon>
        <taxon>Erysipelotrichales</taxon>
        <taxon>Erysipelotrichaceae</taxon>
        <taxon>Floccifex</taxon>
    </lineage>
</organism>
<evidence type="ECO:0000256" key="1">
    <source>
        <dbReference type="ARBA" id="ARBA00022555"/>
    </source>
</evidence>
<dbReference type="PROSITE" id="PS50889">
    <property type="entry name" value="S4"/>
    <property type="match status" value="1"/>
</dbReference>
<dbReference type="EMBL" id="VUMM01000002">
    <property type="protein sequence ID" value="MSS00904.1"/>
    <property type="molecule type" value="Genomic_DNA"/>
</dbReference>
<name>A0A7X2T2V8_9FIRM</name>
<evidence type="ECO:0000256" key="4">
    <source>
        <dbReference type="ARBA" id="ARBA00022917"/>
    </source>
</evidence>
<comment type="similarity">
    <text evidence="5">Belongs to the RqcP family.</text>
</comment>
<evidence type="ECO:0000256" key="5">
    <source>
        <dbReference type="HAMAP-Rule" id="MF_00871"/>
    </source>
</evidence>
<proteinExistence type="inferred from homology"/>
<dbReference type="Proteomes" id="UP000470082">
    <property type="component" value="Unassembled WGS sequence"/>
</dbReference>
<dbReference type="InterPro" id="IPR036986">
    <property type="entry name" value="S4_RNA-bd_sf"/>
</dbReference>
<dbReference type="InterPro" id="IPR025490">
    <property type="entry name" value="RqcP"/>
</dbReference>
<dbReference type="GO" id="GO:0043023">
    <property type="term" value="F:ribosomal large subunit binding"/>
    <property type="evidence" value="ECO:0007669"/>
    <property type="project" value="UniProtKB-UniRule"/>
</dbReference>
<protein>
    <recommendedName>
        <fullName evidence="5">RQC P-site tRNA stabilizing factor</fullName>
        <shortName evidence="5">RqcP</shortName>
    </recommendedName>
    <alternativeName>
        <fullName evidence="5">Ribosome-associated protein quality control protein P</fullName>
    </alternativeName>
</protein>
<dbReference type="GO" id="GO:0000049">
    <property type="term" value="F:tRNA binding"/>
    <property type="evidence" value="ECO:0007669"/>
    <property type="project" value="UniProtKB-UniRule"/>
</dbReference>
<keyword evidence="4 5" id="KW-0648">Protein biosynthesis</keyword>
<keyword evidence="1 5" id="KW-0820">tRNA-binding</keyword>